<dbReference type="InParanoid" id="H3BEZ5"/>
<evidence type="ECO:0000256" key="13">
    <source>
        <dbReference type="ARBA" id="ARBA00029329"/>
    </source>
</evidence>
<evidence type="ECO:0000256" key="1">
    <source>
        <dbReference type="ARBA" id="ARBA00004447"/>
    </source>
</evidence>
<dbReference type="GeneTree" id="ENSGT00940000163125"/>
<keyword evidence="23" id="KW-1185">Reference proteome</keyword>
<dbReference type="UniPathway" id="UPA00378"/>
<comment type="catalytic activity">
    <reaction evidence="13">
        <text>a beta-D-galactosyl-(1-&gt;4)-N-acetyl-beta-D-glucosaminyl derivative + GDP-beta-L-fucose = a beta-D-galactosyl-(1-&gt;4)-[alpha-L-fucosyl-(1-&gt;3)]-N-acetyl-beta-D-glucosaminyl derivative + GDP + H(+)</text>
        <dbReference type="Rhea" id="RHEA:14257"/>
        <dbReference type="ChEBI" id="CHEBI:15378"/>
        <dbReference type="ChEBI" id="CHEBI:57273"/>
        <dbReference type="ChEBI" id="CHEBI:58189"/>
        <dbReference type="ChEBI" id="CHEBI:133507"/>
        <dbReference type="ChEBI" id="CHEBI:137941"/>
        <dbReference type="EC" id="2.4.1.152"/>
    </reaction>
    <physiologicalReaction direction="left-to-right" evidence="13">
        <dbReference type="Rhea" id="RHEA:14258"/>
    </physiologicalReaction>
</comment>
<evidence type="ECO:0000256" key="4">
    <source>
        <dbReference type="ARBA" id="ARBA00022676"/>
    </source>
</evidence>
<keyword evidence="8 19" id="KW-1133">Transmembrane helix</keyword>
<evidence type="ECO:0000256" key="10">
    <source>
        <dbReference type="ARBA" id="ARBA00023098"/>
    </source>
</evidence>
<evidence type="ECO:0000313" key="23">
    <source>
        <dbReference type="Proteomes" id="UP000008672"/>
    </source>
</evidence>
<comment type="catalytic activity">
    <reaction evidence="17">
        <text>an N-acetyl-alpha-neuraminyl-(2-&gt;3)-beta-D-galactosyl-(1-&gt;4)-N-acetyl-beta-D-glucosaminyl derivative + GDP-beta-L-fucose = an alpha-Neu5Ac-(2-&gt;3)-beta-D-Gal-(1-&gt;4)-[alpha-L-Fuc-(1-&gt;3)]-beta-D-GlcNAc derivative + GDP + H(+)</text>
        <dbReference type="Rhea" id="RHEA:56076"/>
        <dbReference type="ChEBI" id="CHEBI:15378"/>
        <dbReference type="ChEBI" id="CHEBI:57273"/>
        <dbReference type="ChEBI" id="CHEBI:58189"/>
        <dbReference type="ChEBI" id="CHEBI:136545"/>
        <dbReference type="ChEBI" id="CHEBI:139509"/>
    </reaction>
    <physiologicalReaction direction="left-to-right" evidence="17">
        <dbReference type="Rhea" id="RHEA:56077"/>
    </physiologicalReaction>
</comment>
<protein>
    <recommendedName>
        <fullName evidence="19">Fucosyltransferase</fullName>
        <ecNumber evidence="19">2.4.1.-</ecNumber>
    </recommendedName>
</protein>
<evidence type="ECO:0000256" key="3">
    <source>
        <dbReference type="ARBA" id="ARBA00008919"/>
    </source>
</evidence>
<dbReference type="Pfam" id="PF00852">
    <property type="entry name" value="Glyco_transf_10"/>
    <property type="match status" value="1"/>
</dbReference>
<dbReference type="EC" id="2.4.1.-" evidence="19"/>
<dbReference type="FunFam" id="3.40.50.11660:FF:000001">
    <property type="entry name" value="alpha-(1,3)-fucosyltransferase 9"/>
    <property type="match status" value="1"/>
</dbReference>
<evidence type="ECO:0000256" key="7">
    <source>
        <dbReference type="ARBA" id="ARBA00022968"/>
    </source>
</evidence>
<dbReference type="eggNOG" id="KOG2619">
    <property type="taxonomic scope" value="Eukaryota"/>
</dbReference>
<comment type="catalytic activity">
    <reaction evidence="16">
        <text>an alpha-Neu5Ac-(2-&gt;3)-beta-D-Gal-(1-&gt;3)-D-GlcNAc derivative + GDP-beta-L-fucose = an alpha-Neu5Ac-(2-&gt;3)-beta-D-Gal-(1-&gt;3)-[alpha-L-Fuc-(1-&gt;4)]-beta-D-GlcNAc derivative + GDP + H(+)</text>
        <dbReference type="Rhea" id="RHEA:62904"/>
        <dbReference type="ChEBI" id="CHEBI:15378"/>
        <dbReference type="ChEBI" id="CHEBI:57273"/>
        <dbReference type="ChEBI" id="CHEBI:58189"/>
        <dbReference type="ChEBI" id="CHEBI:146021"/>
        <dbReference type="ChEBI" id="CHEBI:146022"/>
    </reaction>
    <physiologicalReaction direction="left-to-right" evidence="16">
        <dbReference type="Rhea" id="RHEA:62905"/>
    </physiologicalReaction>
</comment>
<feature type="domain" description="Fucosyltransferase C-terminal" evidence="20">
    <location>
        <begin position="189"/>
        <end position="362"/>
    </location>
</feature>
<dbReference type="AlphaFoldDB" id="H3BEZ5"/>
<reference evidence="23" key="1">
    <citation type="submission" date="2011-08" db="EMBL/GenBank/DDBJ databases">
        <title>The draft genome of Latimeria chalumnae.</title>
        <authorList>
            <person name="Di Palma F."/>
            <person name="Alfoldi J."/>
            <person name="Johnson J."/>
            <person name="Berlin A."/>
            <person name="Gnerre S."/>
            <person name="Jaffe D."/>
            <person name="MacCallum I."/>
            <person name="Young S."/>
            <person name="Walker B.J."/>
            <person name="Lander E."/>
            <person name="Lindblad-Toh K."/>
        </authorList>
    </citation>
    <scope>NUCLEOTIDE SEQUENCE [LARGE SCALE GENOMIC DNA]</scope>
    <source>
        <strain evidence="23">Wild caught</strain>
    </source>
</reference>
<keyword evidence="11 19" id="KW-0472">Membrane</keyword>
<dbReference type="SUPFAM" id="SSF53756">
    <property type="entry name" value="UDP-Glycosyltransferase/glycogen phosphorylase"/>
    <property type="match status" value="1"/>
</dbReference>
<evidence type="ECO:0000256" key="12">
    <source>
        <dbReference type="ARBA" id="ARBA00023180"/>
    </source>
</evidence>
<comment type="catalytic activity">
    <reaction evidence="15">
        <text>a beta-D-galactosyl-(1-&gt;3)-N-acetyl-beta-D-glucosaminyl derivative + GDP-beta-L-fucose = a beta-D-galactosyl-(1-&gt;3)-[alpha-L-fucosyl-(1-&gt;4)]-N-acetyl-beta-D-glucosaminyl derivative + GDP + H(+)</text>
        <dbReference type="Rhea" id="RHEA:23628"/>
        <dbReference type="ChEBI" id="CHEBI:15378"/>
        <dbReference type="ChEBI" id="CHEBI:57273"/>
        <dbReference type="ChEBI" id="CHEBI:58189"/>
        <dbReference type="ChEBI" id="CHEBI:133506"/>
        <dbReference type="ChEBI" id="CHEBI:140304"/>
        <dbReference type="EC" id="2.4.1.65"/>
    </reaction>
    <physiologicalReaction direction="left-to-right" evidence="15">
        <dbReference type="Rhea" id="RHEA:23629"/>
    </physiologicalReaction>
</comment>
<evidence type="ECO:0000313" key="22">
    <source>
        <dbReference type="Ensembl" id="ENSLACP00000020466.1"/>
    </source>
</evidence>
<comment type="catalytic activity">
    <reaction evidence="14">
        <text>an alpha-Neu5Ac-(2-&gt;3)-beta-D-Gal-(1-&gt;4)-beta-D-GlcNAc-(1-&gt;3)-beta-D-Gal-(1-&gt;4)-[alpha-L-Fuc-(1-&gt;3)]-beta-D-GlcNAc derivative + GDP-beta-L-fucose = an alpha-Neu5Ac-(2-&gt;3)-beta-D-Gal-(1-&gt;4)-[alpha-L-Fuc-(1-&gt;3)]-beta-D-GlcNAc-(1-&gt;3)-beta-D-Gal-(1-&gt;4)-[alpha-L-Fuc-(1-&gt;3)]-beta-D-GlcNAc derivative + GDP + H(+)</text>
        <dbReference type="Rhea" id="RHEA:52864"/>
        <dbReference type="ChEBI" id="CHEBI:15378"/>
        <dbReference type="ChEBI" id="CHEBI:57273"/>
        <dbReference type="ChEBI" id="CHEBI:58189"/>
        <dbReference type="ChEBI" id="CHEBI:145342"/>
        <dbReference type="ChEBI" id="CHEBI:145343"/>
    </reaction>
    <physiologicalReaction direction="left-to-right" evidence="14">
        <dbReference type="Rhea" id="RHEA:52865"/>
    </physiologicalReaction>
</comment>
<proteinExistence type="inferred from homology"/>
<dbReference type="Proteomes" id="UP000008672">
    <property type="component" value="Unassembled WGS sequence"/>
</dbReference>
<dbReference type="OMA" id="HFTEAHM"/>
<dbReference type="GO" id="GO:0006629">
    <property type="term" value="P:lipid metabolic process"/>
    <property type="evidence" value="ECO:0007669"/>
    <property type="project" value="UniProtKB-KW"/>
</dbReference>
<evidence type="ECO:0000256" key="18">
    <source>
        <dbReference type="ARBA" id="ARBA00036928"/>
    </source>
</evidence>
<comment type="subcellular location">
    <subcellularLocation>
        <location evidence="1 19">Golgi apparatus</location>
        <location evidence="1 19">Golgi stack membrane</location>
        <topology evidence="1 19">Single-pass type II membrane protein</topology>
    </subcellularLocation>
</comment>
<sequence>KDKMSSGKQTFGNLLCTILIINFIAAFCFFCYTKYSESSFSLLSCSYQTKPSSQPLFLENRSDRDKEELLILVWTWPFSVHFLLGGCDKVLNTPADCSFTLDRSKYSTADAVIVHHRDNCGSRQSLPQQPRPFYQRWIWFNMESLSNSPNLDFMNNLFNLTISYRLDSDVFSPYASLKLMKEHKNYTIPKKSKLVAWAVSNWNPNSVRVKYYQELKKYINIDVYGRQHGKLDRGKTSSVISQYKFYLAFENSLHTDYITEKLWRNSFTSGTVPVVIGPPRENYEKFVPSNSFIHINDFKSPEELAKHLKFLDQNEEEYKKYFNWREYMEVQFNEWPRKHYCKACEFLRQNKFYRTVRNLRNWYI</sequence>
<keyword evidence="9 19" id="KW-0333">Golgi apparatus</keyword>
<feature type="domain" description="Fucosyltransferase N-terminal" evidence="21">
    <location>
        <begin position="67"/>
        <end position="174"/>
    </location>
</feature>
<dbReference type="FunCoup" id="H3BEZ5">
    <property type="interactions" value="309"/>
</dbReference>
<gene>
    <name evidence="22" type="primary">LOC102363361</name>
</gene>
<evidence type="ECO:0000256" key="5">
    <source>
        <dbReference type="ARBA" id="ARBA00022679"/>
    </source>
</evidence>
<evidence type="ECO:0000256" key="11">
    <source>
        <dbReference type="ARBA" id="ARBA00023136"/>
    </source>
</evidence>
<evidence type="ECO:0000259" key="21">
    <source>
        <dbReference type="Pfam" id="PF17039"/>
    </source>
</evidence>
<dbReference type="GO" id="GO:0017060">
    <property type="term" value="F:3-galactosyl-N-acetylglucosaminide 4-alpha-L-fucosyltransferase activity"/>
    <property type="evidence" value="ECO:0007669"/>
    <property type="project" value="UniProtKB-EC"/>
</dbReference>
<feature type="transmembrane region" description="Helical" evidence="19">
    <location>
        <begin position="12"/>
        <end position="35"/>
    </location>
</feature>
<evidence type="ECO:0000256" key="15">
    <source>
        <dbReference type="ARBA" id="ARBA00036273"/>
    </source>
</evidence>
<dbReference type="InterPro" id="IPR001503">
    <property type="entry name" value="Glyco_trans_10"/>
</dbReference>
<dbReference type="Pfam" id="PF17039">
    <property type="entry name" value="Glyco_tran_10_N"/>
    <property type="match status" value="1"/>
</dbReference>
<organism evidence="22 23">
    <name type="scientific">Latimeria chalumnae</name>
    <name type="common">Coelacanth</name>
    <dbReference type="NCBI Taxonomy" id="7897"/>
    <lineage>
        <taxon>Eukaryota</taxon>
        <taxon>Metazoa</taxon>
        <taxon>Chordata</taxon>
        <taxon>Craniata</taxon>
        <taxon>Vertebrata</taxon>
        <taxon>Euteleostomi</taxon>
        <taxon>Coelacanthiformes</taxon>
        <taxon>Coelacanthidae</taxon>
        <taxon>Latimeria</taxon>
    </lineage>
</organism>
<evidence type="ECO:0000256" key="17">
    <source>
        <dbReference type="ARBA" id="ARBA00036481"/>
    </source>
</evidence>
<evidence type="ECO:0000256" key="16">
    <source>
        <dbReference type="ARBA" id="ARBA00036468"/>
    </source>
</evidence>
<dbReference type="HOGENOM" id="CLU_032075_4_1_1"/>
<evidence type="ECO:0000256" key="8">
    <source>
        <dbReference type="ARBA" id="ARBA00022989"/>
    </source>
</evidence>
<name>H3BEZ5_LATCH</name>
<dbReference type="GO" id="GO:0017083">
    <property type="term" value="F:4-galactosyl-N-acetylglucosaminide 3-alpha-L-fucosyltransferase activity"/>
    <property type="evidence" value="ECO:0007669"/>
    <property type="project" value="UniProtKB-EC"/>
</dbReference>
<dbReference type="EMBL" id="AFYH01010973">
    <property type="status" value="NOT_ANNOTATED_CDS"/>
    <property type="molecule type" value="Genomic_DNA"/>
</dbReference>
<keyword evidence="7" id="KW-0735">Signal-anchor</keyword>
<evidence type="ECO:0000259" key="20">
    <source>
        <dbReference type="Pfam" id="PF00852"/>
    </source>
</evidence>
<dbReference type="Ensembl" id="ENSLACT00000020606.1">
    <property type="protein sequence ID" value="ENSLACP00000020466.1"/>
    <property type="gene ID" value="ENSLACG00000017988.1"/>
</dbReference>
<dbReference type="Gene3D" id="3.40.50.11660">
    <property type="entry name" value="Glycosyl transferase family 10, C-terminal domain"/>
    <property type="match status" value="1"/>
</dbReference>
<keyword evidence="12" id="KW-0325">Glycoprotein</keyword>
<dbReference type="InterPro" id="IPR031481">
    <property type="entry name" value="Glyco_tran_10_N"/>
</dbReference>
<keyword evidence="5 19" id="KW-0808">Transferase</keyword>
<comment type="catalytic activity">
    <reaction evidence="18">
        <text>beta-D-galactosyl-(1-&gt;4)-N-acetyl-D-glucosamine + GDP-beta-L-fucose = beta-D-galactosyl-(1-&gt;4)-[alpha-L-fucosyl-(1-&gt;3)]-N-acetyl-D-glucosamine + GDP + H(+)</text>
        <dbReference type="Rhea" id="RHEA:62824"/>
        <dbReference type="ChEBI" id="CHEBI:15378"/>
        <dbReference type="ChEBI" id="CHEBI:57273"/>
        <dbReference type="ChEBI" id="CHEBI:58189"/>
        <dbReference type="ChEBI" id="CHEBI:60152"/>
        <dbReference type="ChEBI" id="CHEBI:62287"/>
    </reaction>
    <physiologicalReaction direction="left-to-right" evidence="18">
        <dbReference type="Rhea" id="RHEA:62825"/>
    </physiologicalReaction>
</comment>
<accession>H3BEZ5</accession>
<dbReference type="GO" id="GO:0032580">
    <property type="term" value="C:Golgi cisterna membrane"/>
    <property type="evidence" value="ECO:0007669"/>
    <property type="project" value="UniProtKB-SubCell"/>
</dbReference>
<dbReference type="PANTHER" id="PTHR11929">
    <property type="entry name" value="ALPHA- 1,3 -FUCOSYLTRANSFERASE"/>
    <property type="match status" value="1"/>
</dbReference>
<keyword evidence="4 19" id="KW-0328">Glycosyltransferase</keyword>
<dbReference type="InterPro" id="IPR038577">
    <property type="entry name" value="GT10-like_C_sf"/>
</dbReference>
<dbReference type="PANTHER" id="PTHR11929:SF11">
    <property type="entry name" value="4-GALACTOSYL-N-ACETYLGLUCOSAMINIDE 3-ALPHA-L-FUCOSYLTRANSFERASE FUT5"/>
    <property type="match status" value="1"/>
</dbReference>
<evidence type="ECO:0000256" key="2">
    <source>
        <dbReference type="ARBA" id="ARBA00004922"/>
    </source>
</evidence>
<reference evidence="22" key="2">
    <citation type="submission" date="2025-08" db="UniProtKB">
        <authorList>
            <consortium name="Ensembl"/>
        </authorList>
    </citation>
    <scope>IDENTIFICATION</scope>
</reference>
<comment type="similarity">
    <text evidence="3 19">Belongs to the glycosyltransferase 10 family.</text>
</comment>
<reference evidence="22" key="3">
    <citation type="submission" date="2025-09" db="UniProtKB">
        <authorList>
            <consortium name="Ensembl"/>
        </authorList>
    </citation>
    <scope>IDENTIFICATION</scope>
</reference>
<keyword evidence="6 19" id="KW-0812">Transmembrane</keyword>
<evidence type="ECO:0000256" key="9">
    <source>
        <dbReference type="ARBA" id="ARBA00023034"/>
    </source>
</evidence>
<evidence type="ECO:0000256" key="14">
    <source>
        <dbReference type="ARBA" id="ARBA00036052"/>
    </source>
</evidence>
<evidence type="ECO:0000256" key="6">
    <source>
        <dbReference type="ARBA" id="ARBA00022692"/>
    </source>
</evidence>
<dbReference type="InterPro" id="IPR055270">
    <property type="entry name" value="Glyco_tran_10_C"/>
</dbReference>
<keyword evidence="10" id="KW-0443">Lipid metabolism</keyword>
<evidence type="ECO:0000256" key="19">
    <source>
        <dbReference type="RuleBase" id="RU003832"/>
    </source>
</evidence>
<comment type="pathway">
    <text evidence="2">Protein modification; protein glycosylation.</text>
</comment>